<gene>
    <name evidence="2" type="ORF">B0T26DRAFT_404863</name>
</gene>
<comment type="caution">
    <text evidence="2">The sequence shown here is derived from an EMBL/GenBank/DDBJ whole genome shotgun (WGS) entry which is preliminary data.</text>
</comment>
<dbReference type="Proteomes" id="UP001172101">
    <property type="component" value="Unassembled WGS sequence"/>
</dbReference>
<proteinExistence type="predicted"/>
<organism evidence="2 3">
    <name type="scientific">Lasiosphaeria miniovina</name>
    <dbReference type="NCBI Taxonomy" id="1954250"/>
    <lineage>
        <taxon>Eukaryota</taxon>
        <taxon>Fungi</taxon>
        <taxon>Dikarya</taxon>
        <taxon>Ascomycota</taxon>
        <taxon>Pezizomycotina</taxon>
        <taxon>Sordariomycetes</taxon>
        <taxon>Sordariomycetidae</taxon>
        <taxon>Sordariales</taxon>
        <taxon>Lasiosphaeriaceae</taxon>
        <taxon>Lasiosphaeria</taxon>
    </lineage>
</organism>
<feature type="compositionally biased region" description="Basic and acidic residues" evidence="1">
    <location>
        <begin position="209"/>
        <end position="218"/>
    </location>
</feature>
<dbReference type="EMBL" id="JAUIRO010000006">
    <property type="protein sequence ID" value="KAK0709418.1"/>
    <property type="molecule type" value="Genomic_DNA"/>
</dbReference>
<name>A0AA40A4Y6_9PEZI</name>
<feature type="region of interest" description="Disordered" evidence="1">
    <location>
        <begin position="195"/>
        <end position="218"/>
    </location>
</feature>
<sequence length="218" mass="23422">MGAGRGGIHTYCNTARNSILCRARAQRNDQTGLAKQGEARQIFAFLAASQGGLQLSPALVRNHVVVDTGGLERRLGHSPQHGTRPGQRHAADRIAAAQPTTALSAFPPDFLFSPTAHVIVKQASKQASNPTCLGPRCIKPPAGVWGVGWLCICLAQAGSLSPHYTHWPYSEATPRTLTAATQSILWDANRVRPKPDAPAVLPHRNLSRPQERIGETEP</sequence>
<dbReference type="GeneID" id="85318104"/>
<protein>
    <submittedName>
        <fullName evidence="2">Uncharacterized protein</fullName>
    </submittedName>
</protein>
<keyword evidence="3" id="KW-1185">Reference proteome</keyword>
<evidence type="ECO:0000313" key="2">
    <source>
        <dbReference type="EMBL" id="KAK0709418.1"/>
    </source>
</evidence>
<evidence type="ECO:0000313" key="3">
    <source>
        <dbReference type="Proteomes" id="UP001172101"/>
    </source>
</evidence>
<dbReference type="RefSeq" id="XP_060292722.1">
    <property type="nucleotide sequence ID" value="XM_060434834.1"/>
</dbReference>
<reference evidence="2" key="1">
    <citation type="submission" date="2023-06" db="EMBL/GenBank/DDBJ databases">
        <title>Genome-scale phylogeny and comparative genomics of the fungal order Sordariales.</title>
        <authorList>
            <consortium name="Lawrence Berkeley National Laboratory"/>
            <person name="Hensen N."/>
            <person name="Bonometti L."/>
            <person name="Westerberg I."/>
            <person name="Brannstrom I.O."/>
            <person name="Guillou S."/>
            <person name="Cros-Aarteil S."/>
            <person name="Calhoun S."/>
            <person name="Haridas S."/>
            <person name="Kuo A."/>
            <person name="Mondo S."/>
            <person name="Pangilinan J."/>
            <person name="Riley R."/>
            <person name="LaButti K."/>
            <person name="Andreopoulos B."/>
            <person name="Lipzen A."/>
            <person name="Chen C."/>
            <person name="Yanf M."/>
            <person name="Daum C."/>
            <person name="Ng V."/>
            <person name="Clum A."/>
            <person name="Steindorff A."/>
            <person name="Ohm R."/>
            <person name="Martin F."/>
            <person name="Silar P."/>
            <person name="Natvig D."/>
            <person name="Lalanne C."/>
            <person name="Gautier V."/>
            <person name="Ament-velasquez S.L."/>
            <person name="Kruys A."/>
            <person name="Hutchinson M.I."/>
            <person name="Powell A.J."/>
            <person name="Barry K."/>
            <person name="Miller A.N."/>
            <person name="Grigoriev I.V."/>
            <person name="Debuchy R."/>
            <person name="Gladieux P."/>
            <person name="Thoren M.H."/>
            <person name="Johannesson H."/>
        </authorList>
    </citation>
    <scope>NUCLEOTIDE SEQUENCE</scope>
    <source>
        <strain evidence="2">SMH2392-1A</strain>
    </source>
</reference>
<evidence type="ECO:0000256" key="1">
    <source>
        <dbReference type="SAM" id="MobiDB-lite"/>
    </source>
</evidence>
<accession>A0AA40A4Y6</accession>
<dbReference type="AlphaFoldDB" id="A0AA40A4Y6"/>